<dbReference type="PANTHER" id="PTHR34605">
    <property type="entry name" value="PHAGE_INTEGRASE DOMAIN-CONTAINING PROTEIN"/>
    <property type="match status" value="1"/>
</dbReference>
<dbReference type="GO" id="GO:0015074">
    <property type="term" value="P:DNA integration"/>
    <property type="evidence" value="ECO:0007669"/>
    <property type="project" value="UniProtKB-KW"/>
</dbReference>
<dbReference type="InterPro" id="IPR010998">
    <property type="entry name" value="Integrase_recombinase_N"/>
</dbReference>
<protein>
    <submittedName>
        <fullName evidence="7">Tyrosine-type recombinase/integrase</fullName>
    </submittedName>
</protein>
<dbReference type="Gene3D" id="1.10.443.10">
    <property type="entry name" value="Intergrase catalytic core"/>
    <property type="match status" value="1"/>
</dbReference>
<name>A0A7W2AKD1_9BACL</name>
<dbReference type="InterPro" id="IPR002104">
    <property type="entry name" value="Integrase_catalytic"/>
</dbReference>
<accession>A0A7W2AKD1</accession>
<dbReference type="InterPro" id="IPR044068">
    <property type="entry name" value="CB"/>
</dbReference>
<dbReference type="EMBL" id="JACEIP010000076">
    <property type="protein sequence ID" value="MBA4544724.1"/>
    <property type="molecule type" value="Genomic_DNA"/>
</dbReference>
<dbReference type="Proteomes" id="UP000530514">
    <property type="component" value="Unassembled WGS sequence"/>
</dbReference>
<evidence type="ECO:0000259" key="5">
    <source>
        <dbReference type="PROSITE" id="PS51898"/>
    </source>
</evidence>
<dbReference type="InterPro" id="IPR011010">
    <property type="entry name" value="DNA_brk_join_enz"/>
</dbReference>
<gene>
    <name evidence="7" type="ORF">H1164_18110</name>
</gene>
<dbReference type="RefSeq" id="WP_081944047.1">
    <property type="nucleotide sequence ID" value="NZ_JACEIP010000076.1"/>
</dbReference>
<dbReference type="Pfam" id="PF00589">
    <property type="entry name" value="Phage_integrase"/>
    <property type="match status" value="1"/>
</dbReference>
<evidence type="ECO:0000256" key="4">
    <source>
        <dbReference type="PROSITE-ProRule" id="PRU01248"/>
    </source>
</evidence>
<dbReference type="Gene3D" id="1.10.150.130">
    <property type="match status" value="1"/>
</dbReference>
<comment type="caution">
    <text evidence="7">The sequence shown here is derived from an EMBL/GenBank/DDBJ whole genome shotgun (WGS) entry which is preliminary data.</text>
</comment>
<keyword evidence="2 4" id="KW-0238">DNA-binding</keyword>
<evidence type="ECO:0000256" key="3">
    <source>
        <dbReference type="ARBA" id="ARBA00023172"/>
    </source>
</evidence>
<dbReference type="GO" id="GO:0006310">
    <property type="term" value="P:DNA recombination"/>
    <property type="evidence" value="ECO:0007669"/>
    <property type="project" value="UniProtKB-KW"/>
</dbReference>
<dbReference type="SUPFAM" id="SSF56349">
    <property type="entry name" value="DNA breaking-rejoining enzymes"/>
    <property type="match status" value="1"/>
</dbReference>
<dbReference type="InterPro" id="IPR013762">
    <property type="entry name" value="Integrase-like_cat_sf"/>
</dbReference>
<dbReference type="Pfam" id="PF02899">
    <property type="entry name" value="Phage_int_SAM_1"/>
    <property type="match status" value="1"/>
</dbReference>
<dbReference type="InterPro" id="IPR004107">
    <property type="entry name" value="Integrase_SAM-like_N"/>
</dbReference>
<dbReference type="CDD" id="cd00799">
    <property type="entry name" value="INT_Cre_C"/>
    <property type="match status" value="1"/>
</dbReference>
<organism evidence="7 8">
    <name type="scientific">Thermoactinomyces daqus</name>
    <dbReference type="NCBI Taxonomy" id="1329516"/>
    <lineage>
        <taxon>Bacteria</taxon>
        <taxon>Bacillati</taxon>
        <taxon>Bacillota</taxon>
        <taxon>Bacilli</taxon>
        <taxon>Bacillales</taxon>
        <taxon>Thermoactinomycetaceae</taxon>
        <taxon>Thermoactinomyces</taxon>
    </lineage>
</organism>
<evidence type="ECO:0000313" key="7">
    <source>
        <dbReference type="EMBL" id="MBA4544724.1"/>
    </source>
</evidence>
<dbReference type="OrthoDB" id="9815875at2"/>
<keyword evidence="1" id="KW-0229">DNA integration</keyword>
<keyword evidence="3" id="KW-0233">DNA recombination</keyword>
<dbReference type="PANTHER" id="PTHR34605:SF3">
    <property type="entry name" value="P CELL-TYPE AGGLUTINATION PROTEIN MAP4-LIKE-RELATED"/>
    <property type="match status" value="1"/>
</dbReference>
<keyword evidence="8" id="KW-1185">Reference proteome</keyword>
<evidence type="ECO:0000256" key="1">
    <source>
        <dbReference type="ARBA" id="ARBA00022908"/>
    </source>
</evidence>
<feature type="domain" description="Core-binding (CB)" evidence="6">
    <location>
        <begin position="18"/>
        <end position="102"/>
    </location>
</feature>
<sequence>MKSFRIPIIKTEIVGNENSTPTLYESRAKKYMESSKSANTRKAYRTDWQHFLGWCQERDVNPIPADPQNVSDYIADLADQGYKASTIQRRIASISQAHQMAGFESPTHTAKVRATWQGIRRELGTAPKQKKAASIEIIKAMCQTIPDTLLGHRNRALLLIGFASGSRRSELVSLDVEDVEFSDEGVLLHIRRSKTDQEGRGRKVGIKYGSHPQTCPVRSLQKWISESGITTGALFRKVDRHGNVKGRLTGDGVAYIIKRICQQAGFDPKDFAGHSLRRGFITTAHRNKKSEYAIMKQTGHKSIQTIRRYIEDADVFADNATDGIGL</sequence>
<evidence type="ECO:0000256" key="2">
    <source>
        <dbReference type="ARBA" id="ARBA00023125"/>
    </source>
</evidence>
<evidence type="ECO:0000259" key="6">
    <source>
        <dbReference type="PROSITE" id="PS51900"/>
    </source>
</evidence>
<dbReference type="PROSITE" id="PS51900">
    <property type="entry name" value="CB"/>
    <property type="match status" value="1"/>
</dbReference>
<proteinExistence type="predicted"/>
<dbReference type="GO" id="GO:0003677">
    <property type="term" value="F:DNA binding"/>
    <property type="evidence" value="ECO:0007669"/>
    <property type="project" value="UniProtKB-UniRule"/>
</dbReference>
<dbReference type="InterPro" id="IPR052925">
    <property type="entry name" value="Phage_Integrase-like_Recomb"/>
</dbReference>
<dbReference type="PROSITE" id="PS51898">
    <property type="entry name" value="TYR_RECOMBINASE"/>
    <property type="match status" value="1"/>
</dbReference>
<evidence type="ECO:0000313" key="8">
    <source>
        <dbReference type="Proteomes" id="UP000530514"/>
    </source>
</evidence>
<dbReference type="SUPFAM" id="SSF47823">
    <property type="entry name" value="lambda integrase-like, N-terminal domain"/>
    <property type="match status" value="1"/>
</dbReference>
<reference evidence="7 8" key="1">
    <citation type="submission" date="2020-07" db="EMBL/GenBank/DDBJ databases">
        <authorList>
            <person name="Feng H."/>
        </authorList>
    </citation>
    <scope>NUCLEOTIDE SEQUENCE [LARGE SCALE GENOMIC DNA]</scope>
    <source>
        <strain evidence="8">s-11</strain>
    </source>
</reference>
<feature type="domain" description="Tyr recombinase" evidence="5">
    <location>
        <begin position="128"/>
        <end position="322"/>
    </location>
</feature>
<dbReference type="AlphaFoldDB" id="A0A7W2AKD1"/>